<dbReference type="Proteomes" id="UP000036471">
    <property type="component" value="Unassembled WGS sequence"/>
</dbReference>
<proteinExistence type="predicted"/>
<evidence type="ECO:0000313" key="2">
    <source>
        <dbReference type="Proteomes" id="UP000036471"/>
    </source>
</evidence>
<gene>
    <name evidence="1" type="ORF">QR79_06440</name>
</gene>
<dbReference type="RefSeq" id="WP_048426523.1">
    <property type="nucleotide sequence ID" value="NZ_JTHF01000044.1"/>
</dbReference>
<keyword evidence="2" id="KW-1185">Reference proteome</keyword>
<comment type="caution">
    <text evidence="1">The sequence shown here is derived from an EMBL/GenBank/DDBJ whole genome shotgun (WGS) entry which is preliminary data.</text>
</comment>
<accession>A0ABR5HGC2</accession>
<dbReference type="EMBL" id="JTHG01000046">
    <property type="protein sequence ID" value="KMO25673.1"/>
    <property type="molecule type" value="Genomic_DNA"/>
</dbReference>
<sequence>MSAIPPAIAHLRSVLDACHQGDVRFFRRRGDRQHRVRLAGSSELALARHVAGITDPVPAGIRAFVGVKRVPDGRLHRVIGFWPEGSEVDLPEQAAAAAYLDFLKHDNAKLRTLAEGSGASRRR</sequence>
<reference evidence="1 2" key="1">
    <citation type="submission" date="2014-11" db="EMBL/GenBank/DDBJ databases">
        <title>Comparative genomics of Methylobacterium species.</title>
        <authorList>
            <person name="Chaudhry V."/>
            <person name="Patil P.B."/>
        </authorList>
    </citation>
    <scope>NUCLEOTIDE SEQUENCE [LARGE SCALE GENOMIC DNA]</scope>
    <source>
        <strain evidence="1 2">SE3.6</strain>
    </source>
</reference>
<organism evidence="1 2">
    <name type="scientific">Methylobacterium indicum</name>
    <dbReference type="NCBI Taxonomy" id="1775910"/>
    <lineage>
        <taxon>Bacteria</taxon>
        <taxon>Pseudomonadati</taxon>
        <taxon>Pseudomonadota</taxon>
        <taxon>Alphaproteobacteria</taxon>
        <taxon>Hyphomicrobiales</taxon>
        <taxon>Methylobacteriaceae</taxon>
        <taxon>Methylobacterium</taxon>
    </lineage>
</organism>
<protein>
    <submittedName>
        <fullName evidence="1">Uncharacterized protein</fullName>
    </submittedName>
</protein>
<evidence type="ECO:0000313" key="1">
    <source>
        <dbReference type="EMBL" id="KMO25673.1"/>
    </source>
</evidence>
<name>A0ABR5HGC2_9HYPH</name>